<reference evidence="9" key="1">
    <citation type="journal article" date="2020" name="Cell">
        <title>Large-Scale Comparative Analyses of Tick Genomes Elucidate Their Genetic Diversity and Vector Capacities.</title>
        <authorList>
            <consortium name="Tick Genome and Microbiome Consortium (TIGMIC)"/>
            <person name="Jia N."/>
            <person name="Wang J."/>
            <person name="Shi W."/>
            <person name="Du L."/>
            <person name="Sun Y."/>
            <person name="Zhan W."/>
            <person name="Jiang J.F."/>
            <person name="Wang Q."/>
            <person name="Zhang B."/>
            <person name="Ji P."/>
            <person name="Bell-Sakyi L."/>
            <person name="Cui X.M."/>
            <person name="Yuan T.T."/>
            <person name="Jiang B.G."/>
            <person name="Yang W.F."/>
            <person name="Lam T.T."/>
            <person name="Chang Q.C."/>
            <person name="Ding S.J."/>
            <person name="Wang X.J."/>
            <person name="Zhu J.G."/>
            <person name="Ruan X.D."/>
            <person name="Zhao L."/>
            <person name="Wei J.T."/>
            <person name="Ye R.Z."/>
            <person name="Que T.C."/>
            <person name="Du C.H."/>
            <person name="Zhou Y.H."/>
            <person name="Cheng J.X."/>
            <person name="Dai P.F."/>
            <person name="Guo W.B."/>
            <person name="Han X.H."/>
            <person name="Huang E.J."/>
            <person name="Li L.F."/>
            <person name="Wei W."/>
            <person name="Gao Y.C."/>
            <person name="Liu J.Z."/>
            <person name="Shao H.Z."/>
            <person name="Wang X."/>
            <person name="Wang C.C."/>
            <person name="Yang T.C."/>
            <person name="Huo Q.B."/>
            <person name="Li W."/>
            <person name="Chen H.Y."/>
            <person name="Chen S.E."/>
            <person name="Zhou L.G."/>
            <person name="Ni X.B."/>
            <person name="Tian J.H."/>
            <person name="Sheng Y."/>
            <person name="Liu T."/>
            <person name="Pan Y.S."/>
            <person name="Xia L.Y."/>
            <person name="Li J."/>
            <person name="Zhao F."/>
            <person name="Cao W.C."/>
        </authorList>
    </citation>
    <scope>NUCLEOTIDE SEQUENCE</scope>
    <source>
        <strain evidence="9">Rmic-2018</strain>
    </source>
</reference>
<dbReference type="GO" id="GO:0071011">
    <property type="term" value="C:precatalytic spliceosome"/>
    <property type="evidence" value="ECO:0007669"/>
    <property type="project" value="TreeGrafter"/>
</dbReference>
<organism evidence="9 10">
    <name type="scientific">Rhipicephalus microplus</name>
    <name type="common">Cattle tick</name>
    <name type="synonym">Boophilus microplus</name>
    <dbReference type="NCBI Taxonomy" id="6941"/>
    <lineage>
        <taxon>Eukaryota</taxon>
        <taxon>Metazoa</taxon>
        <taxon>Ecdysozoa</taxon>
        <taxon>Arthropoda</taxon>
        <taxon>Chelicerata</taxon>
        <taxon>Arachnida</taxon>
        <taxon>Acari</taxon>
        <taxon>Parasitiformes</taxon>
        <taxon>Ixodida</taxon>
        <taxon>Ixodoidea</taxon>
        <taxon>Ixodidae</taxon>
        <taxon>Rhipicephalinae</taxon>
        <taxon>Rhipicephalus</taxon>
        <taxon>Boophilus</taxon>
    </lineage>
</organism>
<dbReference type="PANTHER" id="PTHR13952">
    <property type="entry name" value="U1 SMALL NUCLEAR RIBONUCLEOPROTEIN 70 KD"/>
    <property type="match status" value="1"/>
</dbReference>
<evidence type="ECO:0000256" key="7">
    <source>
        <dbReference type="SAM" id="MobiDB-lite"/>
    </source>
</evidence>
<accession>A0A9J6EML5</accession>
<evidence type="ECO:0000256" key="4">
    <source>
        <dbReference type="ARBA" id="ARBA00023242"/>
    </source>
</evidence>
<dbReference type="InterPro" id="IPR051183">
    <property type="entry name" value="U1_U11-U12_snRNP_70-35kDa"/>
</dbReference>
<keyword evidence="4" id="KW-0539">Nucleus</keyword>
<dbReference type="GO" id="GO:0000398">
    <property type="term" value="P:mRNA splicing, via spliceosome"/>
    <property type="evidence" value="ECO:0007669"/>
    <property type="project" value="TreeGrafter"/>
</dbReference>
<evidence type="ECO:0000313" key="9">
    <source>
        <dbReference type="EMBL" id="KAH8035341.1"/>
    </source>
</evidence>
<feature type="compositionally biased region" description="Acidic residues" evidence="7">
    <location>
        <begin position="604"/>
        <end position="615"/>
    </location>
</feature>
<dbReference type="Gene3D" id="3.30.70.330">
    <property type="match status" value="1"/>
</dbReference>
<evidence type="ECO:0000256" key="1">
    <source>
        <dbReference type="ARBA" id="ARBA00004123"/>
    </source>
</evidence>
<dbReference type="Pfam" id="PF00076">
    <property type="entry name" value="RRM_1"/>
    <property type="match status" value="1"/>
</dbReference>
<protein>
    <recommendedName>
        <fullName evidence="2">U11/U12 small nuclear ribonucleoprotein 35 kDa protein</fullName>
    </recommendedName>
    <alternativeName>
        <fullName evidence="5">U1 snRNP-binding protein homolog</fullName>
    </alternativeName>
</protein>
<dbReference type="VEuPathDB" id="VectorBase:LOC119181041"/>
<dbReference type="InterPro" id="IPR012677">
    <property type="entry name" value="Nucleotide-bd_a/b_plait_sf"/>
</dbReference>
<sequence>MDVAWSPIARTYDPLKAGSIDGTDVKPHDHGIVRAMQATYKTSKYVKTEPRLTIFVARLSPTTTEDTIKEFFGQYGNVKSCHLIRDVVTGFSKRYAFVEFYDARDASAASNANQMLIDDCKVFVDFEEERLLPGWIPRRLGGGLGGKKESGQLRFGGVDRPFKKPIVLGSRSGANLSEPFNDRGHQFSHRRENRYSGSDYKSRDYDRRDDSSREKRSSYERSRHHRYEGDYRSDRAERSHGRPYESGSDRRRKHDDHSSRESRDEFESRERRSRSPWSTDFMKDAGTSLLDFENLLGAEIGMSLPSDLVPTESVSLPLERPVCDDSSGVLLDAGIGRWEDFEDLLKKDSSNTCDLDFEDWSLDLTESSDVLSDWSSSGAATTFEGAEGHCPRPRSRRGPSPTPLNVERTSSTANWLALCLTFADLCVLLLVPAAASCVLRSVGLEVTIYRGYSSNIIPRKANVPTRHSLCMHSVEYLSKTISLEILSWDAAVDDKPEFTSQGSRKRGRRQQSNPRSTSGRSTPASLNAPVHKKERCKRPRQRQQRRRRVAMAQVQTQQDKAHEQRLKEQRSGLFLHEQVLTLTSTTSSSSSSRGNSSHPSIAGTDDEDEEVDILH</sequence>
<dbReference type="GO" id="GO:0017069">
    <property type="term" value="F:snRNA binding"/>
    <property type="evidence" value="ECO:0007669"/>
    <property type="project" value="TreeGrafter"/>
</dbReference>
<evidence type="ECO:0000256" key="5">
    <source>
        <dbReference type="ARBA" id="ARBA00031739"/>
    </source>
</evidence>
<evidence type="ECO:0000259" key="8">
    <source>
        <dbReference type="PROSITE" id="PS50102"/>
    </source>
</evidence>
<reference evidence="9" key="2">
    <citation type="submission" date="2021-09" db="EMBL/GenBank/DDBJ databases">
        <authorList>
            <person name="Jia N."/>
            <person name="Wang J."/>
            <person name="Shi W."/>
            <person name="Du L."/>
            <person name="Sun Y."/>
            <person name="Zhan W."/>
            <person name="Jiang J."/>
            <person name="Wang Q."/>
            <person name="Zhang B."/>
            <person name="Ji P."/>
            <person name="Sakyi L.B."/>
            <person name="Cui X."/>
            <person name="Yuan T."/>
            <person name="Jiang B."/>
            <person name="Yang W."/>
            <person name="Lam T.T.-Y."/>
            <person name="Chang Q."/>
            <person name="Ding S."/>
            <person name="Wang X."/>
            <person name="Zhu J."/>
            <person name="Ruan X."/>
            <person name="Zhao L."/>
            <person name="Wei J."/>
            <person name="Que T."/>
            <person name="Du C."/>
            <person name="Cheng J."/>
            <person name="Dai P."/>
            <person name="Han X."/>
            <person name="Huang E."/>
            <person name="Gao Y."/>
            <person name="Liu J."/>
            <person name="Shao H."/>
            <person name="Ye R."/>
            <person name="Li L."/>
            <person name="Wei W."/>
            <person name="Wang X."/>
            <person name="Wang C."/>
            <person name="Huo Q."/>
            <person name="Li W."/>
            <person name="Guo W."/>
            <person name="Chen H."/>
            <person name="Chen S."/>
            <person name="Zhou L."/>
            <person name="Zhou L."/>
            <person name="Ni X."/>
            <person name="Tian J."/>
            <person name="Zhou Y."/>
            <person name="Sheng Y."/>
            <person name="Liu T."/>
            <person name="Pan Y."/>
            <person name="Xia L."/>
            <person name="Li J."/>
            <person name="Zhao F."/>
            <person name="Cao W."/>
        </authorList>
    </citation>
    <scope>NUCLEOTIDE SEQUENCE</scope>
    <source>
        <strain evidence="9">Rmic-2018</strain>
        <tissue evidence="9">Larvae</tissue>
    </source>
</reference>
<feature type="region of interest" description="Disordered" evidence="7">
    <location>
        <begin position="496"/>
        <end position="615"/>
    </location>
</feature>
<feature type="region of interest" description="Disordered" evidence="7">
    <location>
        <begin position="380"/>
        <end position="406"/>
    </location>
</feature>
<feature type="compositionally biased region" description="Basic residues" evidence="7">
    <location>
        <begin position="530"/>
        <end position="549"/>
    </location>
</feature>
<dbReference type="GO" id="GO:0003729">
    <property type="term" value="F:mRNA binding"/>
    <property type="evidence" value="ECO:0007669"/>
    <property type="project" value="TreeGrafter"/>
</dbReference>
<dbReference type="VEuPathDB" id="VectorBase:LOC119181342"/>
<feature type="region of interest" description="Disordered" evidence="7">
    <location>
        <begin position="170"/>
        <end position="271"/>
    </location>
</feature>
<comment type="subcellular location">
    <subcellularLocation>
        <location evidence="1">Nucleus</location>
    </subcellularLocation>
</comment>
<comment type="caution">
    <text evidence="9">The sequence shown here is derived from an EMBL/GenBank/DDBJ whole genome shotgun (WGS) entry which is preliminary data.</text>
</comment>
<feature type="compositionally biased region" description="Polar residues" evidence="7">
    <location>
        <begin position="513"/>
        <end position="525"/>
    </location>
</feature>
<dbReference type="InterPro" id="IPR000504">
    <property type="entry name" value="RRM_dom"/>
</dbReference>
<dbReference type="Proteomes" id="UP000821866">
    <property type="component" value="Chromosome 11"/>
</dbReference>
<dbReference type="FunFam" id="3.30.70.330:FF:000132">
    <property type="entry name" value="Small nuclear ribonucleoprotein U11/U12 subunit 35"/>
    <property type="match status" value="1"/>
</dbReference>
<proteinExistence type="predicted"/>
<dbReference type="AlphaFoldDB" id="A0A9J6EML5"/>
<feature type="compositionally biased region" description="Basic and acidic residues" evidence="7">
    <location>
        <begin position="180"/>
        <end position="270"/>
    </location>
</feature>
<feature type="compositionally biased region" description="Low complexity" evidence="7">
    <location>
        <begin position="581"/>
        <end position="600"/>
    </location>
</feature>
<keyword evidence="10" id="KW-1185">Reference proteome</keyword>
<evidence type="ECO:0000256" key="2">
    <source>
        <dbReference type="ARBA" id="ARBA00021080"/>
    </source>
</evidence>
<evidence type="ECO:0000256" key="6">
    <source>
        <dbReference type="PROSITE-ProRule" id="PRU00176"/>
    </source>
</evidence>
<dbReference type="PANTHER" id="PTHR13952:SF6">
    <property type="entry name" value="U11_U12 SMALL NUCLEAR RIBONUCLEOPROTEIN 35 KDA PROTEIN"/>
    <property type="match status" value="1"/>
</dbReference>
<dbReference type="PROSITE" id="PS50102">
    <property type="entry name" value="RRM"/>
    <property type="match status" value="1"/>
</dbReference>
<dbReference type="SUPFAM" id="SSF54928">
    <property type="entry name" value="RNA-binding domain, RBD"/>
    <property type="match status" value="1"/>
</dbReference>
<keyword evidence="3 6" id="KW-0694">RNA-binding</keyword>
<evidence type="ECO:0000256" key="3">
    <source>
        <dbReference type="ARBA" id="ARBA00022884"/>
    </source>
</evidence>
<dbReference type="EMBL" id="JABSTU010000003">
    <property type="protein sequence ID" value="KAH8035341.1"/>
    <property type="molecule type" value="Genomic_DNA"/>
</dbReference>
<feature type="compositionally biased region" description="Basic and acidic residues" evidence="7">
    <location>
        <begin position="559"/>
        <end position="570"/>
    </location>
</feature>
<gene>
    <name evidence="9" type="ORF">HPB51_004582</name>
</gene>
<name>A0A9J6EML5_RHIMP</name>
<dbReference type="InterPro" id="IPR035979">
    <property type="entry name" value="RBD_domain_sf"/>
</dbReference>
<evidence type="ECO:0000313" key="10">
    <source>
        <dbReference type="Proteomes" id="UP000821866"/>
    </source>
</evidence>
<dbReference type="SMART" id="SM00360">
    <property type="entry name" value="RRM"/>
    <property type="match status" value="1"/>
</dbReference>
<feature type="domain" description="RRM" evidence="8">
    <location>
        <begin position="52"/>
        <end position="129"/>
    </location>
</feature>